<keyword evidence="4" id="KW-1185">Reference proteome</keyword>
<feature type="compositionally biased region" description="Low complexity" evidence="1">
    <location>
        <begin position="103"/>
        <end position="116"/>
    </location>
</feature>
<feature type="signal peptide" evidence="2">
    <location>
        <begin position="1"/>
        <end position="23"/>
    </location>
</feature>
<proteinExistence type="predicted"/>
<reference evidence="3 4" key="1">
    <citation type="journal article" date="2016" name="Mol. Biol. Evol.">
        <title>Comparative Genomics of Early-Diverging Mushroom-Forming Fungi Provides Insights into the Origins of Lignocellulose Decay Capabilities.</title>
        <authorList>
            <person name="Nagy L.G."/>
            <person name="Riley R."/>
            <person name="Tritt A."/>
            <person name="Adam C."/>
            <person name="Daum C."/>
            <person name="Floudas D."/>
            <person name="Sun H."/>
            <person name="Yadav J.S."/>
            <person name="Pangilinan J."/>
            <person name="Larsson K.H."/>
            <person name="Matsuura K."/>
            <person name="Barry K."/>
            <person name="Labutti K."/>
            <person name="Kuo R."/>
            <person name="Ohm R.A."/>
            <person name="Bhattacharya S.S."/>
            <person name="Shirouzu T."/>
            <person name="Yoshinaga Y."/>
            <person name="Martin F.M."/>
            <person name="Grigoriev I.V."/>
            <person name="Hibbett D.S."/>
        </authorList>
    </citation>
    <scope>NUCLEOTIDE SEQUENCE [LARGE SCALE GENOMIC DNA]</scope>
    <source>
        <strain evidence="3 4">HHB12029</strain>
    </source>
</reference>
<feature type="region of interest" description="Disordered" evidence="1">
    <location>
        <begin position="103"/>
        <end position="160"/>
    </location>
</feature>
<evidence type="ECO:0000256" key="1">
    <source>
        <dbReference type="SAM" id="MobiDB-lite"/>
    </source>
</evidence>
<dbReference type="Proteomes" id="UP000077266">
    <property type="component" value="Unassembled WGS sequence"/>
</dbReference>
<name>A0A165EQN0_EXIGL</name>
<dbReference type="EMBL" id="KV426123">
    <property type="protein sequence ID" value="KZV87485.1"/>
    <property type="molecule type" value="Genomic_DNA"/>
</dbReference>
<keyword evidence="2" id="KW-0732">Signal</keyword>
<feature type="chain" id="PRO_5007857359" evidence="2">
    <location>
        <begin position="24"/>
        <end position="160"/>
    </location>
</feature>
<evidence type="ECO:0000313" key="3">
    <source>
        <dbReference type="EMBL" id="KZV87485.1"/>
    </source>
</evidence>
<evidence type="ECO:0000313" key="4">
    <source>
        <dbReference type="Proteomes" id="UP000077266"/>
    </source>
</evidence>
<organism evidence="3 4">
    <name type="scientific">Exidia glandulosa HHB12029</name>
    <dbReference type="NCBI Taxonomy" id="1314781"/>
    <lineage>
        <taxon>Eukaryota</taxon>
        <taxon>Fungi</taxon>
        <taxon>Dikarya</taxon>
        <taxon>Basidiomycota</taxon>
        <taxon>Agaricomycotina</taxon>
        <taxon>Agaricomycetes</taxon>
        <taxon>Auriculariales</taxon>
        <taxon>Exidiaceae</taxon>
        <taxon>Exidia</taxon>
    </lineage>
</organism>
<dbReference type="AlphaFoldDB" id="A0A165EQN0"/>
<gene>
    <name evidence="3" type="ORF">EXIGLDRAFT_697477</name>
</gene>
<dbReference type="InParanoid" id="A0A165EQN0"/>
<accession>A0A165EQN0</accession>
<protein>
    <submittedName>
        <fullName evidence="3">Uncharacterized protein</fullName>
    </submittedName>
</protein>
<evidence type="ECO:0000256" key="2">
    <source>
        <dbReference type="SAM" id="SignalP"/>
    </source>
</evidence>
<sequence>MPKSFGTPSVVSFPLLFFPLLVPIPSHPLYRPTTTSLEVVYWWCCKLAHPALSLSTGACTLDPSYQGVAFSEYDGEVKELDPERGKPMSSHLVKFTKDFKRSSLGHLPSSSSSAELSGGGVKRAVTGEPQTPGRLEELVGAQPSSAKLREQSEQTPIFLM</sequence>